<dbReference type="PANTHER" id="PTHR47691:SF3">
    <property type="entry name" value="HTH-TYPE TRANSCRIPTIONAL REGULATOR RV0890C-RELATED"/>
    <property type="match status" value="1"/>
</dbReference>
<dbReference type="InterPro" id="IPR002182">
    <property type="entry name" value="NB-ARC"/>
</dbReference>
<keyword evidence="2" id="KW-0175">Coiled coil</keyword>
<dbReference type="InterPro" id="IPR019734">
    <property type="entry name" value="TPR_rpt"/>
</dbReference>
<dbReference type="PROSITE" id="PS50005">
    <property type="entry name" value="TPR"/>
    <property type="match status" value="7"/>
</dbReference>
<accession>A0A4S8M8Y5</accession>
<dbReference type="GO" id="GO:0043531">
    <property type="term" value="F:ADP binding"/>
    <property type="evidence" value="ECO:0007669"/>
    <property type="project" value="InterPro"/>
</dbReference>
<dbReference type="InterPro" id="IPR027417">
    <property type="entry name" value="P-loop_NTPase"/>
</dbReference>
<dbReference type="SUPFAM" id="SSF52540">
    <property type="entry name" value="P-loop containing nucleoside triphosphate hydrolases"/>
    <property type="match status" value="1"/>
</dbReference>
<dbReference type="Gene3D" id="1.25.40.10">
    <property type="entry name" value="Tetratricopeptide repeat domain"/>
    <property type="match status" value="3"/>
</dbReference>
<dbReference type="Pfam" id="PF13176">
    <property type="entry name" value="TPR_7"/>
    <property type="match status" value="1"/>
</dbReference>
<dbReference type="AlphaFoldDB" id="A0A4S8M8Y5"/>
<evidence type="ECO:0000313" key="5">
    <source>
        <dbReference type="EMBL" id="THU98323.1"/>
    </source>
</evidence>
<protein>
    <submittedName>
        <fullName evidence="5">TPR-like protein</fullName>
    </submittedName>
</protein>
<feature type="non-terminal residue" evidence="5">
    <location>
        <position position="912"/>
    </location>
</feature>
<feature type="repeat" description="TPR" evidence="1">
    <location>
        <begin position="663"/>
        <end position="696"/>
    </location>
</feature>
<feature type="repeat" description="TPR" evidence="1">
    <location>
        <begin position="823"/>
        <end position="856"/>
    </location>
</feature>
<dbReference type="PANTHER" id="PTHR47691">
    <property type="entry name" value="REGULATOR-RELATED"/>
    <property type="match status" value="1"/>
</dbReference>
<feature type="repeat" description="TPR" evidence="1">
    <location>
        <begin position="583"/>
        <end position="616"/>
    </location>
</feature>
<dbReference type="InterPro" id="IPR011990">
    <property type="entry name" value="TPR-like_helical_dom_sf"/>
</dbReference>
<organism evidence="5 6">
    <name type="scientific">Dendrothele bispora (strain CBS 962.96)</name>
    <dbReference type="NCBI Taxonomy" id="1314807"/>
    <lineage>
        <taxon>Eukaryota</taxon>
        <taxon>Fungi</taxon>
        <taxon>Dikarya</taxon>
        <taxon>Basidiomycota</taxon>
        <taxon>Agaricomycotina</taxon>
        <taxon>Agaricomycetes</taxon>
        <taxon>Agaricomycetidae</taxon>
        <taxon>Agaricales</taxon>
        <taxon>Agaricales incertae sedis</taxon>
        <taxon>Dendrothele</taxon>
    </lineage>
</organism>
<evidence type="ECO:0000259" key="3">
    <source>
        <dbReference type="Pfam" id="PF00931"/>
    </source>
</evidence>
<evidence type="ECO:0000313" key="6">
    <source>
        <dbReference type="Proteomes" id="UP000297245"/>
    </source>
</evidence>
<dbReference type="Pfam" id="PF17874">
    <property type="entry name" value="TPR_MalT"/>
    <property type="match status" value="2"/>
</dbReference>
<dbReference type="Proteomes" id="UP000297245">
    <property type="component" value="Unassembled WGS sequence"/>
</dbReference>
<feature type="coiled-coil region" evidence="2">
    <location>
        <begin position="439"/>
        <end position="539"/>
    </location>
</feature>
<dbReference type="OrthoDB" id="431454at2759"/>
<dbReference type="Pfam" id="PF00931">
    <property type="entry name" value="NB-ARC"/>
    <property type="match status" value="1"/>
</dbReference>
<feature type="non-terminal residue" evidence="5">
    <location>
        <position position="1"/>
    </location>
</feature>
<keyword evidence="1" id="KW-0802">TPR repeat</keyword>
<evidence type="ECO:0000256" key="1">
    <source>
        <dbReference type="PROSITE-ProRule" id="PRU00339"/>
    </source>
</evidence>
<evidence type="ECO:0000259" key="4">
    <source>
        <dbReference type="Pfam" id="PF17874"/>
    </source>
</evidence>
<proteinExistence type="predicted"/>
<dbReference type="Gene3D" id="3.40.50.300">
    <property type="entry name" value="P-loop containing nucleotide triphosphate hydrolases"/>
    <property type="match status" value="1"/>
</dbReference>
<feature type="domain" description="MalT-like TPR region" evidence="4">
    <location>
        <begin position="466"/>
        <end position="617"/>
    </location>
</feature>
<sequence length="912" mass="101699">IMFGRDDEKSTLVTTLCKDHAHVIILGAGGIGKTTLALSALCDVEVVKKHPSRHFISCEGIYSVEALLTELANALRIRNRENLRDQVVNLLCHPSNPTILCLDNFETIWTAGAIVSPSPIEQFLSQISTTPMLSIMLTLRGSQIPLNVPWSNNKCILAVRQLDTASSQTLFKNISGVTSIDTYIDKLLKEVDGVPLAIKLLASIVQAGLETTETLWQAWEKERTKMVTHASGNDRLSNLELSIQLSMDSPWMQKDPNAIDALAILSLLPDGLSKGLLDKFQTHLPRDFSLRPSLATLQKVSLAYSNRTTNPERIQLLSPIRHFCLTNLPKREDLVAGLIGFYTEFLNVNWDCTNGMLHKTVPQEMLNLHLVLHDAIKTKQMDAYLMRASIIFTKWSLYIGNPVDDIIQLATNSKGELPLDMWANSLFCLAEVFLRRFKLDEAEGSLNQAVQLYQQAQDVSGEANGLGMLGEVFVRRSKLDEAEASLNQAVQLHRQAQDVPGEANDLQRLGEIFLRRSKLDEAEDSLNRAIKLHQQAQDVAGEAYGLGMLGEIFLRWSKLDEAKDSLHRAMELHRQARDVLGEAIGLVKLGDIFLRQSKLDEAENSLHRAMELHRQARDVPGEASDLEKLGDIFLRQSKLGEAEDSLHRAVQLHRQAQDVSGEATDLRKLGDIFLRQSKLDEAENSLHQAVQLHQQAQDVLGEAHDFGKLGEIFLRRSRLDEAENSLHRAVQLHRQAQDVSGEATDLIKLGDVLLRQSKLDEAEGSLNRAIKLHQQAQDVTGEASGLAMLGDIFLQRSKLDEAKDSLHRAMELHRQARDVPGEATDLGKLGDIFLRQSKLDEAENSLHRAMELHRKARDFPGEAADLGKLGEVFLRRSKLDEAESLLHRALQLHRQAQDVSGEAADLGKLGDI</sequence>
<reference evidence="5 6" key="1">
    <citation type="journal article" date="2019" name="Nat. Ecol. Evol.">
        <title>Megaphylogeny resolves global patterns of mushroom evolution.</title>
        <authorList>
            <person name="Varga T."/>
            <person name="Krizsan K."/>
            <person name="Foldi C."/>
            <person name="Dima B."/>
            <person name="Sanchez-Garcia M."/>
            <person name="Sanchez-Ramirez S."/>
            <person name="Szollosi G.J."/>
            <person name="Szarkandi J.G."/>
            <person name="Papp V."/>
            <person name="Albert L."/>
            <person name="Andreopoulos W."/>
            <person name="Angelini C."/>
            <person name="Antonin V."/>
            <person name="Barry K.W."/>
            <person name="Bougher N.L."/>
            <person name="Buchanan P."/>
            <person name="Buyck B."/>
            <person name="Bense V."/>
            <person name="Catcheside P."/>
            <person name="Chovatia M."/>
            <person name="Cooper J."/>
            <person name="Damon W."/>
            <person name="Desjardin D."/>
            <person name="Finy P."/>
            <person name="Geml J."/>
            <person name="Haridas S."/>
            <person name="Hughes K."/>
            <person name="Justo A."/>
            <person name="Karasinski D."/>
            <person name="Kautmanova I."/>
            <person name="Kiss B."/>
            <person name="Kocsube S."/>
            <person name="Kotiranta H."/>
            <person name="LaButti K.M."/>
            <person name="Lechner B.E."/>
            <person name="Liimatainen K."/>
            <person name="Lipzen A."/>
            <person name="Lukacs Z."/>
            <person name="Mihaltcheva S."/>
            <person name="Morgado L.N."/>
            <person name="Niskanen T."/>
            <person name="Noordeloos M.E."/>
            <person name="Ohm R.A."/>
            <person name="Ortiz-Santana B."/>
            <person name="Ovrebo C."/>
            <person name="Racz N."/>
            <person name="Riley R."/>
            <person name="Savchenko A."/>
            <person name="Shiryaev A."/>
            <person name="Soop K."/>
            <person name="Spirin V."/>
            <person name="Szebenyi C."/>
            <person name="Tomsovsky M."/>
            <person name="Tulloss R.E."/>
            <person name="Uehling J."/>
            <person name="Grigoriev I.V."/>
            <person name="Vagvolgyi C."/>
            <person name="Papp T."/>
            <person name="Martin F.M."/>
            <person name="Miettinen O."/>
            <person name="Hibbett D.S."/>
            <person name="Nagy L.G."/>
        </authorList>
    </citation>
    <scope>NUCLEOTIDE SEQUENCE [LARGE SCALE GENOMIC DNA]</scope>
    <source>
        <strain evidence="5 6">CBS 962.96</strain>
    </source>
</reference>
<gene>
    <name evidence="5" type="ORF">K435DRAFT_884836</name>
</gene>
<name>A0A4S8M8Y5_DENBC</name>
<dbReference type="SUPFAM" id="SSF48452">
    <property type="entry name" value="TPR-like"/>
    <property type="match status" value="3"/>
</dbReference>
<feature type="repeat" description="TPR" evidence="1">
    <location>
        <begin position="863"/>
        <end position="896"/>
    </location>
</feature>
<evidence type="ECO:0000256" key="2">
    <source>
        <dbReference type="SAM" id="Coils"/>
    </source>
</evidence>
<feature type="coiled-coil region" evidence="2">
    <location>
        <begin position="679"/>
        <end position="779"/>
    </location>
</feature>
<dbReference type="EMBL" id="ML179138">
    <property type="protein sequence ID" value="THU98323.1"/>
    <property type="molecule type" value="Genomic_DNA"/>
</dbReference>
<dbReference type="PRINTS" id="PR00364">
    <property type="entry name" value="DISEASERSIST"/>
</dbReference>
<feature type="domain" description="NB-ARC" evidence="3">
    <location>
        <begin position="8"/>
        <end position="104"/>
    </location>
</feature>
<dbReference type="InterPro" id="IPR041617">
    <property type="entry name" value="TPR_MalT"/>
</dbReference>
<keyword evidence="6" id="KW-1185">Reference proteome</keyword>
<feature type="repeat" description="TPR" evidence="1">
    <location>
        <begin position="703"/>
        <end position="736"/>
    </location>
</feature>
<feature type="repeat" description="TPR" evidence="1">
    <location>
        <begin position="503"/>
        <end position="536"/>
    </location>
</feature>
<dbReference type="SMART" id="SM00028">
    <property type="entry name" value="TPR"/>
    <property type="match status" value="12"/>
</dbReference>
<feature type="domain" description="MalT-like TPR region" evidence="4">
    <location>
        <begin position="709"/>
        <end position="857"/>
    </location>
</feature>
<feature type="repeat" description="TPR" evidence="1">
    <location>
        <begin position="783"/>
        <end position="816"/>
    </location>
</feature>